<name>A0AAV0NRT0_9ROSI</name>
<accession>A0AAV0NRT0</accession>
<comment type="caution">
    <text evidence="1">The sequence shown here is derived from an EMBL/GenBank/DDBJ whole genome shotgun (WGS) entry which is preliminary data.</text>
</comment>
<gene>
    <name evidence="1" type="ORF">LITE_LOCUS34928</name>
</gene>
<sequence>MAARTFSSNPPQILPFSLLLDTKREDEEGCCQRRSGGMHRQQR</sequence>
<evidence type="ECO:0000313" key="1">
    <source>
        <dbReference type="EMBL" id="CAI0461437.1"/>
    </source>
</evidence>
<dbReference type="EMBL" id="CAMGYJ010000008">
    <property type="protein sequence ID" value="CAI0461437.1"/>
    <property type="molecule type" value="Genomic_DNA"/>
</dbReference>
<proteinExistence type="predicted"/>
<evidence type="ECO:0000313" key="2">
    <source>
        <dbReference type="Proteomes" id="UP001154282"/>
    </source>
</evidence>
<protein>
    <submittedName>
        <fullName evidence="1">Uncharacterized protein</fullName>
    </submittedName>
</protein>
<keyword evidence="2" id="KW-1185">Reference proteome</keyword>
<organism evidence="1 2">
    <name type="scientific">Linum tenue</name>
    <dbReference type="NCBI Taxonomy" id="586396"/>
    <lineage>
        <taxon>Eukaryota</taxon>
        <taxon>Viridiplantae</taxon>
        <taxon>Streptophyta</taxon>
        <taxon>Embryophyta</taxon>
        <taxon>Tracheophyta</taxon>
        <taxon>Spermatophyta</taxon>
        <taxon>Magnoliopsida</taxon>
        <taxon>eudicotyledons</taxon>
        <taxon>Gunneridae</taxon>
        <taxon>Pentapetalae</taxon>
        <taxon>rosids</taxon>
        <taxon>fabids</taxon>
        <taxon>Malpighiales</taxon>
        <taxon>Linaceae</taxon>
        <taxon>Linum</taxon>
    </lineage>
</organism>
<dbReference type="Proteomes" id="UP001154282">
    <property type="component" value="Unassembled WGS sequence"/>
</dbReference>
<dbReference type="AlphaFoldDB" id="A0AAV0NRT0"/>
<reference evidence="1" key="1">
    <citation type="submission" date="2022-08" db="EMBL/GenBank/DDBJ databases">
        <authorList>
            <person name="Gutierrez-Valencia J."/>
        </authorList>
    </citation>
    <scope>NUCLEOTIDE SEQUENCE</scope>
</reference>